<name>A0A8H4K735_9HYPO</name>
<dbReference type="Proteomes" id="UP000605986">
    <property type="component" value="Unassembled WGS sequence"/>
</dbReference>
<protein>
    <submittedName>
        <fullName evidence="1">Nitroreductase family protein</fullName>
    </submittedName>
</protein>
<dbReference type="Gene3D" id="3.40.109.10">
    <property type="entry name" value="NADH Oxidase"/>
    <property type="match status" value="1"/>
</dbReference>
<dbReference type="SUPFAM" id="SSF55469">
    <property type="entry name" value="FMN-dependent nitroreductase-like"/>
    <property type="match status" value="1"/>
</dbReference>
<organism evidence="1 2">
    <name type="scientific">Fusarium austroafricanum</name>
    <dbReference type="NCBI Taxonomy" id="2364996"/>
    <lineage>
        <taxon>Eukaryota</taxon>
        <taxon>Fungi</taxon>
        <taxon>Dikarya</taxon>
        <taxon>Ascomycota</taxon>
        <taxon>Pezizomycotina</taxon>
        <taxon>Sordariomycetes</taxon>
        <taxon>Hypocreomycetidae</taxon>
        <taxon>Hypocreales</taxon>
        <taxon>Nectriaceae</taxon>
        <taxon>Fusarium</taxon>
        <taxon>Fusarium concolor species complex</taxon>
    </lineage>
</organism>
<proteinExistence type="predicted"/>
<evidence type="ECO:0000313" key="2">
    <source>
        <dbReference type="Proteomes" id="UP000605986"/>
    </source>
</evidence>
<dbReference type="PANTHER" id="PTHR43035:SF4">
    <property type="entry name" value="NITROREDUCTASE FAMILY PROTEIN (AFU_ORTHOLOGUE AFUA_3G03530)"/>
    <property type="match status" value="1"/>
</dbReference>
<accession>A0A8H4K735</accession>
<dbReference type="GO" id="GO:0016491">
    <property type="term" value="F:oxidoreductase activity"/>
    <property type="evidence" value="ECO:0007669"/>
    <property type="project" value="InterPro"/>
</dbReference>
<dbReference type="GO" id="GO:0034599">
    <property type="term" value="P:cellular response to oxidative stress"/>
    <property type="evidence" value="ECO:0007669"/>
    <property type="project" value="InterPro"/>
</dbReference>
<dbReference type="InterPro" id="IPR000415">
    <property type="entry name" value="Nitroreductase-like"/>
</dbReference>
<dbReference type="AlphaFoldDB" id="A0A8H4K735"/>
<reference evidence="1" key="1">
    <citation type="submission" date="2020-01" db="EMBL/GenBank/DDBJ databases">
        <title>Identification and distribution of gene clusters putatively required for synthesis of sphingolipid metabolism inhibitors in phylogenetically diverse species of the filamentous fungus Fusarium.</title>
        <authorList>
            <person name="Kim H.-S."/>
            <person name="Busman M."/>
            <person name="Brown D.W."/>
            <person name="Divon H."/>
            <person name="Uhlig S."/>
            <person name="Proctor R.H."/>
        </authorList>
    </citation>
    <scope>NUCLEOTIDE SEQUENCE</scope>
    <source>
        <strain evidence="1">NRRL 53441</strain>
    </source>
</reference>
<gene>
    <name evidence="1" type="ORF">F53441_11107</name>
</gene>
<sequence length="145" mass="15831">MWGVIIQAAEPVLKAAGERVWNAMQKSFQGHKAAYGSVVLWESGVAQQQGAEKHKSAAPLFPQYGGHASGMAQILVWTALELEGVGANLQHMQSMAPVEAAMAMKKFCQVPEDYSLKAHINYGDNAQPHPDVPVKLEFEDVFNKI</sequence>
<dbReference type="EMBL" id="JAADJG010000549">
    <property type="protein sequence ID" value="KAF4444514.1"/>
    <property type="molecule type" value="Genomic_DNA"/>
</dbReference>
<dbReference type="OrthoDB" id="2138173at2759"/>
<dbReference type="InterPro" id="IPR033877">
    <property type="entry name" value="Frm2/Hbn1"/>
</dbReference>
<evidence type="ECO:0000313" key="1">
    <source>
        <dbReference type="EMBL" id="KAF4444514.1"/>
    </source>
</evidence>
<comment type="caution">
    <text evidence="1">The sequence shown here is derived from an EMBL/GenBank/DDBJ whole genome shotgun (WGS) entry which is preliminary data.</text>
</comment>
<dbReference type="PANTHER" id="PTHR43035">
    <property type="entry name" value="FATTY ACID REPRESSION MUTANT PROTEIN 2-RELATED"/>
    <property type="match status" value="1"/>
</dbReference>
<keyword evidence="2" id="KW-1185">Reference proteome</keyword>